<evidence type="ECO:0000313" key="3">
    <source>
        <dbReference type="Proteomes" id="UP001244011"/>
    </source>
</evidence>
<gene>
    <name evidence="2" type="ORF">QBC33DRAFT_612269</name>
</gene>
<feature type="compositionally biased region" description="Basic and acidic residues" evidence="1">
    <location>
        <begin position="816"/>
        <end position="842"/>
    </location>
</feature>
<protein>
    <submittedName>
        <fullName evidence="2">Uncharacterized protein</fullName>
    </submittedName>
</protein>
<feature type="compositionally biased region" description="Polar residues" evidence="1">
    <location>
        <begin position="86"/>
        <end position="96"/>
    </location>
</feature>
<evidence type="ECO:0000256" key="1">
    <source>
        <dbReference type="SAM" id="MobiDB-lite"/>
    </source>
</evidence>
<dbReference type="AlphaFoldDB" id="A0AAJ0FEL9"/>
<proteinExistence type="predicted"/>
<comment type="caution">
    <text evidence="2">The sequence shown here is derived from an EMBL/GenBank/DDBJ whole genome shotgun (WGS) entry which is preliminary data.</text>
</comment>
<dbReference type="Proteomes" id="UP001244011">
    <property type="component" value="Unassembled WGS sequence"/>
</dbReference>
<name>A0AAJ0FEL9_9PEZI</name>
<reference evidence="2" key="1">
    <citation type="submission" date="2023-06" db="EMBL/GenBank/DDBJ databases">
        <title>Genome-scale phylogeny and comparative genomics of the fungal order Sordariales.</title>
        <authorList>
            <consortium name="Lawrence Berkeley National Laboratory"/>
            <person name="Hensen N."/>
            <person name="Bonometti L."/>
            <person name="Westerberg I."/>
            <person name="Brannstrom I.O."/>
            <person name="Guillou S."/>
            <person name="Cros-Aarteil S."/>
            <person name="Calhoun S."/>
            <person name="Haridas S."/>
            <person name="Kuo A."/>
            <person name="Mondo S."/>
            <person name="Pangilinan J."/>
            <person name="Riley R."/>
            <person name="Labutti K."/>
            <person name="Andreopoulos B."/>
            <person name="Lipzen A."/>
            <person name="Chen C."/>
            <person name="Yanf M."/>
            <person name="Daum C."/>
            <person name="Ng V."/>
            <person name="Clum A."/>
            <person name="Steindorff A."/>
            <person name="Ohm R."/>
            <person name="Martin F."/>
            <person name="Silar P."/>
            <person name="Natvig D."/>
            <person name="Lalanne C."/>
            <person name="Gautier V."/>
            <person name="Ament-Velasquez S.L."/>
            <person name="Kruys A."/>
            <person name="Hutchinson M.I."/>
            <person name="Powell A.J."/>
            <person name="Barry K."/>
            <person name="Miller A.N."/>
            <person name="Grigoriev I.V."/>
            <person name="Debuchy R."/>
            <person name="Gladieux P."/>
            <person name="Thoren M.H."/>
            <person name="Johannesson H."/>
        </authorList>
    </citation>
    <scope>NUCLEOTIDE SEQUENCE</scope>
    <source>
        <strain evidence="2">8032-3</strain>
    </source>
</reference>
<feature type="region of interest" description="Disordered" evidence="1">
    <location>
        <begin position="814"/>
        <end position="848"/>
    </location>
</feature>
<feature type="region of interest" description="Disordered" evidence="1">
    <location>
        <begin position="61"/>
        <end position="111"/>
    </location>
</feature>
<dbReference type="GeneID" id="85315667"/>
<evidence type="ECO:0000313" key="2">
    <source>
        <dbReference type="EMBL" id="KAK1765716.1"/>
    </source>
</evidence>
<sequence>MLFLDSRRHLAASTPSLCFPKPQGNRRLANWVSRSSPDIMSSPSMSDENSLAESAYELINSTDGESQDGRLAESVSSLDYPRTDDVQSLNGSSVGYQSDTDDEAEQQSSSSSIRYANEALQNPSTPPPTIGLQYPPPAQQAKLPQSIEFFEGDEEKDGPLFLGKISVKHTIREFTEEETATIAEVMNMSEAPKRLVATIRQTMSLDFLSTREPLRVVYTGSQMARMDIIYKISSAICASVADGGSDKAINQSTEGVFNIFPISDFGSNKLPDVHLLESSGRQIRVEDCTSAKEIIIEGGSFPGDTVYSLTVDGDKTYRSLFSPSGSTIQPRWTTLPHIAIFFCTENDDKHAQNTRDVAWKFMNRHGIPSIFISNDQPFTRAPAEQWRDIVDQHAVHLCLESRNPERPDLSQRLPIDLPSFLNIDARQMNRNLTYLTGLIEHPDLTRSEETVTSLVLPGERSYADVLVPEPLTFLCTARRVVREYIEKNPQLIPLATIILGSIIAMLLAVLASAIHFSPLQGTTISTVSPGFVPTVTSVVATRAPSTATTTVVINITSTKTVKIFKPEASASTLASVLSFAGFLSDKASSSVTDAETKMPVCSAERYSNTEILVKVPPGSKTSWVARGAIDIDVYRGEDAVKTKISSTDEGILVEINKKDAYGVLNLSVVTTKKPKINETFEINFGKPSVVEAFGASVRILHDIASEVANAADEAGHYLSSLAEAADITGAAKAAQGYSQKLGESLNLDNAARLLKDAQKQLFGQLVSPDNFREDIDFSILKAQVASKLWWLKVQGKTEERAEYERNAAQYLRSRHREMIQNRKARSRDSSREESHQSKDGIWKRMVVG</sequence>
<feature type="compositionally biased region" description="Pro residues" evidence="1">
    <location>
        <begin position="124"/>
        <end position="138"/>
    </location>
</feature>
<dbReference type="RefSeq" id="XP_060281929.1">
    <property type="nucleotide sequence ID" value="XM_060432480.1"/>
</dbReference>
<keyword evidence="3" id="KW-1185">Reference proteome</keyword>
<dbReference type="EMBL" id="MU839014">
    <property type="protein sequence ID" value="KAK1765716.1"/>
    <property type="molecule type" value="Genomic_DNA"/>
</dbReference>
<accession>A0AAJ0FEL9</accession>
<feature type="region of interest" description="Disordered" evidence="1">
    <location>
        <begin position="119"/>
        <end position="138"/>
    </location>
</feature>
<organism evidence="2 3">
    <name type="scientific">Phialemonium atrogriseum</name>
    <dbReference type="NCBI Taxonomy" id="1093897"/>
    <lineage>
        <taxon>Eukaryota</taxon>
        <taxon>Fungi</taxon>
        <taxon>Dikarya</taxon>
        <taxon>Ascomycota</taxon>
        <taxon>Pezizomycotina</taxon>
        <taxon>Sordariomycetes</taxon>
        <taxon>Sordariomycetidae</taxon>
        <taxon>Cephalothecales</taxon>
        <taxon>Cephalothecaceae</taxon>
        <taxon>Phialemonium</taxon>
    </lineage>
</organism>